<dbReference type="SUPFAM" id="SSF103025">
    <property type="entry name" value="Folate-binding domain"/>
    <property type="match status" value="1"/>
</dbReference>
<dbReference type="OrthoDB" id="188276at2759"/>
<evidence type="ECO:0000313" key="4">
    <source>
        <dbReference type="WBParaSite" id="SBAD_0000192601-mRNA-1"/>
    </source>
</evidence>
<feature type="domain" description="GTP-binding protein TrmE N-terminal" evidence="1">
    <location>
        <begin position="20"/>
        <end position="66"/>
    </location>
</feature>
<evidence type="ECO:0000259" key="1">
    <source>
        <dbReference type="Pfam" id="PF10396"/>
    </source>
</evidence>
<keyword evidence="3" id="KW-1185">Reference proteome</keyword>
<dbReference type="Gene3D" id="3.30.1360.120">
    <property type="entry name" value="Probable tRNA modification gtpase trme, domain 1"/>
    <property type="match status" value="1"/>
</dbReference>
<dbReference type="InterPro" id="IPR018948">
    <property type="entry name" value="GTP-bd_TrmE_N"/>
</dbReference>
<reference evidence="4" key="1">
    <citation type="submission" date="2016-06" db="UniProtKB">
        <authorList>
            <consortium name="WormBaseParasite"/>
        </authorList>
    </citation>
    <scope>IDENTIFICATION</scope>
</reference>
<protein>
    <submittedName>
        <fullName evidence="4">TrmE_N domain-containing protein</fullName>
    </submittedName>
</protein>
<dbReference type="Pfam" id="PF10396">
    <property type="entry name" value="TrmE_N"/>
    <property type="match status" value="1"/>
</dbReference>
<gene>
    <name evidence="2" type="ORF">SBAD_LOCUS1838</name>
</gene>
<proteinExistence type="predicted"/>
<dbReference type="PANTHER" id="PTHR42714:SF2">
    <property type="entry name" value="TRNA MODIFICATION GTPASE GTPBP3, MITOCHONDRIAL"/>
    <property type="match status" value="1"/>
</dbReference>
<dbReference type="WBParaSite" id="SBAD_0000192601-mRNA-1">
    <property type="protein sequence ID" value="SBAD_0000192601-mRNA-1"/>
    <property type="gene ID" value="SBAD_0000192601"/>
</dbReference>
<name>A0A183IDZ4_9BILA</name>
<evidence type="ECO:0000313" key="2">
    <source>
        <dbReference type="EMBL" id="VDO95631.1"/>
    </source>
</evidence>
<evidence type="ECO:0000313" key="3">
    <source>
        <dbReference type="Proteomes" id="UP000270296"/>
    </source>
</evidence>
<dbReference type="PANTHER" id="PTHR42714">
    <property type="entry name" value="TRNA MODIFICATION GTPASE GTPBP3"/>
    <property type="match status" value="1"/>
</dbReference>
<dbReference type="InterPro" id="IPR027266">
    <property type="entry name" value="TrmE/GcvT-like"/>
</dbReference>
<sequence length="101" mass="11117">MAVWLPGRKAIRMLEWLVNLGPTTFTGENCCELFIHGGPAVIEDVLDALGKVKGLMPAEPGEFTKRQPLFSFAPVCHKVMSRFLSPTRRSVSRFPIGLCGS</sequence>
<dbReference type="Proteomes" id="UP000270296">
    <property type="component" value="Unassembled WGS sequence"/>
</dbReference>
<dbReference type="AlphaFoldDB" id="A0A183IDZ4"/>
<dbReference type="EMBL" id="UZAM01006971">
    <property type="protein sequence ID" value="VDO95631.1"/>
    <property type="molecule type" value="Genomic_DNA"/>
</dbReference>
<accession>A0A183IDZ4</accession>
<dbReference type="GO" id="GO:0030488">
    <property type="term" value="P:tRNA methylation"/>
    <property type="evidence" value="ECO:0007669"/>
    <property type="project" value="TreeGrafter"/>
</dbReference>
<dbReference type="GO" id="GO:0002098">
    <property type="term" value="P:tRNA wobble uridine modification"/>
    <property type="evidence" value="ECO:0007669"/>
    <property type="project" value="TreeGrafter"/>
</dbReference>
<reference evidence="2 3" key="2">
    <citation type="submission" date="2018-11" db="EMBL/GenBank/DDBJ databases">
        <authorList>
            <consortium name="Pathogen Informatics"/>
        </authorList>
    </citation>
    <scope>NUCLEOTIDE SEQUENCE [LARGE SCALE GENOMIC DNA]</scope>
</reference>
<dbReference type="GO" id="GO:0005739">
    <property type="term" value="C:mitochondrion"/>
    <property type="evidence" value="ECO:0007669"/>
    <property type="project" value="TreeGrafter"/>
</dbReference>
<organism evidence="4">
    <name type="scientific">Soboliphyme baturini</name>
    <dbReference type="NCBI Taxonomy" id="241478"/>
    <lineage>
        <taxon>Eukaryota</taxon>
        <taxon>Metazoa</taxon>
        <taxon>Ecdysozoa</taxon>
        <taxon>Nematoda</taxon>
        <taxon>Enoplea</taxon>
        <taxon>Dorylaimia</taxon>
        <taxon>Dioctophymatida</taxon>
        <taxon>Dioctophymatoidea</taxon>
        <taxon>Soboliphymatidae</taxon>
        <taxon>Soboliphyme</taxon>
    </lineage>
</organism>